<dbReference type="eggNOG" id="arCOG10928">
    <property type="taxonomic scope" value="Archaea"/>
</dbReference>
<name>Q0W8N2_METAR</name>
<evidence type="ECO:0000313" key="2">
    <source>
        <dbReference type="EMBL" id="CAJ35261.1"/>
    </source>
</evidence>
<dbReference type="STRING" id="351160.LRC281"/>
<dbReference type="AlphaFoldDB" id="Q0W8N2"/>
<dbReference type="PATRIC" id="fig|351160.9.peg.2992"/>
<keyword evidence="1" id="KW-0812">Transmembrane</keyword>
<dbReference type="EMBL" id="AM114193">
    <property type="protein sequence ID" value="CAJ35261.1"/>
    <property type="molecule type" value="Genomic_DNA"/>
</dbReference>
<feature type="transmembrane region" description="Helical" evidence="1">
    <location>
        <begin position="6"/>
        <end position="24"/>
    </location>
</feature>
<keyword evidence="1" id="KW-0472">Membrane</keyword>
<keyword evidence="1" id="KW-1133">Transmembrane helix</keyword>
<reference evidence="2 3" key="1">
    <citation type="journal article" date="2006" name="Science">
        <title>Genome of rice cluster I archaea -- the key methane producers in the rice rhizosphere.</title>
        <authorList>
            <person name="Erkel C."/>
            <person name="Kube M."/>
            <person name="Reinhardt R."/>
            <person name="Liesack W."/>
        </authorList>
    </citation>
    <scope>NUCLEOTIDE SEQUENCE [LARGE SCALE GENOMIC DNA]</scope>
    <source>
        <strain evidence="3">DSM 22066 / NBRC 105507 / MRE50</strain>
    </source>
</reference>
<evidence type="ECO:0000313" key="3">
    <source>
        <dbReference type="Proteomes" id="UP000000663"/>
    </source>
</evidence>
<dbReference type="Proteomes" id="UP000000663">
    <property type="component" value="Chromosome"/>
</dbReference>
<evidence type="ECO:0008006" key="4">
    <source>
        <dbReference type="Google" id="ProtNLM"/>
    </source>
</evidence>
<organism evidence="2 3">
    <name type="scientific">Methanocella arvoryzae (strain DSM 22066 / NBRC 105507 / MRE50)</name>
    <dbReference type="NCBI Taxonomy" id="351160"/>
    <lineage>
        <taxon>Archaea</taxon>
        <taxon>Methanobacteriati</taxon>
        <taxon>Methanobacteriota</taxon>
        <taxon>Stenosarchaea group</taxon>
        <taxon>Methanomicrobia</taxon>
        <taxon>Methanocellales</taxon>
        <taxon>Methanocellaceae</taxon>
        <taxon>Methanocella</taxon>
    </lineage>
</organism>
<accession>Q0W8N2</accession>
<dbReference type="KEGG" id="rci:LRC281"/>
<evidence type="ECO:0000256" key="1">
    <source>
        <dbReference type="SAM" id="Phobius"/>
    </source>
</evidence>
<keyword evidence="3" id="KW-1185">Reference proteome</keyword>
<protein>
    <recommendedName>
        <fullName evidence="4">Em GEA1 (EM1)</fullName>
    </recommendedName>
</protein>
<sequence>MINKRIFAISMGNIHLNIFIIIVCEFHMAQKGSKGEMTVKEAGKKGGETTKQRYGEGYYESIGKKGGQKVRELIKRGKEASEK</sequence>
<proteinExistence type="predicted"/>
<gene>
    <name evidence="2" type="ORF">LRC281</name>
</gene>